<proteinExistence type="predicted"/>
<keyword evidence="2" id="KW-1185">Reference proteome</keyword>
<sequence length="301" mass="33669">MTTPHKRFNMGGIHTVVYNLDAALASPHPIAVLVASHGLMGKQFDLKNLVAGILEGTRKLEQQDQDGRTRRREIVIVTLDQRNHGERFVDDEANQYLAKNERHPLDLYSLFRGTTSDVSGLIDIIPSYLFPHDEKTVEEFWMTGISLGGHVTYQLLTHDPRVRLGIPIIGCPDYTSLTTSRMRSHGQPCIFPQTLQTLLKRTDPINSPFDTSDPKVNPFWNKKLLVLTGQADDVVPAALGEPFYDRLQVGPEGVKERWSQEGCGHRCSKEMIERAAEFLWKHGLSEGGSGEQQGQGGKSML</sequence>
<dbReference type="EMBL" id="JABELV010000173">
    <property type="protein sequence ID" value="KAG7528655.1"/>
    <property type="molecule type" value="Genomic_DNA"/>
</dbReference>
<dbReference type="AlphaFoldDB" id="A0A8K0JG71"/>
<dbReference type="Gene3D" id="3.40.50.1820">
    <property type="entry name" value="alpha/beta hydrolase"/>
    <property type="match status" value="1"/>
</dbReference>
<dbReference type="PANTHER" id="PTHR47381">
    <property type="entry name" value="ALPHA/BETA-HYDROLASES SUPERFAMILY PROTEIN"/>
    <property type="match status" value="1"/>
</dbReference>
<comment type="caution">
    <text evidence="1">The sequence shown here is derived from an EMBL/GenBank/DDBJ whole genome shotgun (WGS) entry which is preliminary data.</text>
</comment>
<name>A0A8K0JG71_9TREE</name>
<reference evidence="1" key="1">
    <citation type="submission" date="2020-04" db="EMBL/GenBank/DDBJ databases">
        <title>Analysis of mating type loci in Filobasidium floriforme.</title>
        <authorList>
            <person name="Nowrousian M."/>
        </authorList>
    </citation>
    <scope>NUCLEOTIDE SEQUENCE</scope>
    <source>
        <strain evidence="1">CBS 6242</strain>
    </source>
</reference>
<dbReference type="PANTHER" id="PTHR47381:SF3">
    <property type="entry name" value="ALPHA_BETA-HYDROLASES SUPERFAMILY PROTEIN"/>
    <property type="match status" value="1"/>
</dbReference>
<dbReference type="SUPFAM" id="SSF53474">
    <property type="entry name" value="alpha/beta-Hydrolases"/>
    <property type="match status" value="1"/>
</dbReference>
<dbReference type="InterPro" id="IPR029058">
    <property type="entry name" value="AB_hydrolase_fold"/>
</dbReference>
<gene>
    <name evidence="1" type="ORF">FFLO_06019</name>
</gene>
<protein>
    <recommendedName>
        <fullName evidence="3">Alpha/beta-hydrolase</fullName>
    </recommendedName>
</protein>
<organism evidence="1 2">
    <name type="scientific">Filobasidium floriforme</name>
    <dbReference type="NCBI Taxonomy" id="5210"/>
    <lineage>
        <taxon>Eukaryota</taxon>
        <taxon>Fungi</taxon>
        <taxon>Dikarya</taxon>
        <taxon>Basidiomycota</taxon>
        <taxon>Agaricomycotina</taxon>
        <taxon>Tremellomycetes</taxon>
        <taxon>Filobasidiales</taxon>
        <taxon>Filobasidiaceae</taxon>
        <taxon>Filobasidium</taxon>
    </lineage>
</organism>
<evidence type="ECO:0008006" key="3">
    <source>
        <dbReference type="Google" id="ProtNLM"/>
    </source>
</evidence>
<evidence type="ECO:0000313" key="1">
    <source>
        <dbReference type="EMBL" id="KAG7528655.1"/>
    </source>
</evidence>
<dbReference type="Proteomes" id="UP000812966">
    <property type="component" value="Unassembled WGS sequence"/>
</dbReference>
<evidence type="ECO:0000313" key="2">
    <source>
        <dbReference type="Proteomes" id="UP000812966"/>
    </source>
</evidence>
<accession>A0A8K0JG71</accession>